<name>A0AAD4JV72_9MUSC</name>
<reference evidence="9" key="1">
    <citation type="journal article" date="2021" name="Mol. Ecol. Resour.">
        <title>Phylogenomic analyses of the genus Drosophila reveals genomic signals of climate adaptation.</title>
        <authorList>
            <person name="Li F."/>
            <person name="Rane R.V."/>
            <person name="Luria V."/>
            <person name="Xiong Z."/>
            <person name="Chen J."/>
            <person name="Li Z."/>
            <person name="Catullo R.A."/>
            <person name="Griffin P.C."/>
            <person name="Schiffer M."/>
            <person name="Pearce S."/>
            <person name="Lee S.F."/>
            <person name="McElroy K."/>
            <person name="Stocker A."/>
            <person name="Shirriffs J."/>
            <person name="Cockerell F."/>
            <person name="Coppin C."/>
            <person name="Sgro C.M."/>
            <person name="Karger A."/>
            <person name="Cain J.W."/>
            <person name="Weber J.A."/>
            <person name="Santpere G."/>
            <person name="Kirschner M.W."/>
            <person name="Hoffmann A.A."/>
            <person name="Oakeshott J.G."/>
            <person name="Zhang G."/>
        </authorList>
    </citation>
    <scope>NUCLEOTIDE SEQUENCE</scope>
    <source>
        <strain evidence="9">BGI-SZ-2011g</strain>
    </source>
</reference>
<evidence type="ECO:0000256" key="3">
    <source>
        <dbReference type="ARBA" id="ARBA00022475"/>
    </source>
</evidence>
<keyword evidence="7" id="KW-0325">Glycoprotein</keyword>
<dbReference type="Pfam" id="PF01130">
    <property type="entry name" value="CD36"/>
    <property type="match status" value="1"/>
</dbReference>
<gene>
    <name evidence="9" type="ORF">KR093_005995</name>
</gene>
<keyword evidence="10" id="KW-1185">Reference proteome</keyword>
<dbReference type="GO" id="GO:0005044">
    <property type="term" value="F:scavenger receptor activity"/>
    <property type="evidence" value="ECO:0007669"/>
    <property type="project" value="TreeGrafter"/>
</dbReference>
<feature type="transmembrane region" description="Helical" evidence="8">
    <location>
        <begin position="14"/>
        <end position="34"/>
    </location>
</feature>
<evidence type="ECO:0000256" key="8">
    <source>
        <dbReference type="SAM" id="Phobius"/>
    </source>
</evidence>
<evidence type="ECO:0000313" key="9">
    <source>
        <dbReference type="EMBL" id="KAH8360973.1"/>
    </source>
</evidence>
<dbReference type="GO" id="GO:0005737">
    <property type="term" value="C:cytoplasm"/>
    <property type="evidence" value="ECO:0007669"/>
    <property type="project" value="TreeGrafter"/>
</dbReference>
<dbReference type="InterPro" id="IPR002159">
    <property type="entry name" value="CD36_fam"/>
</dbReference>
<keyword evidence="4 8" id="KW-0812">Transmembrane</keyword>
<dbReference type="Proteomes" id="UP001200034">
    <property type="component" value="Unassembled WGS sequence"/>
</dbReference>
<evidence type="ECO:0000256" key="6">
    <source>
        <dbReference type="ARBA" id="ARBA00023136"/>
    </source>
</evidence>
<evidence type="ECO:0000256" key="7">
    <source>
        <dbReference type="ARBA" id="ARBA00023180"/>
    </source>
</evidence>
<dbReference type="PANTHER" id="PTHR11923">
    <property type="entry name" value="SCAVENGER RECEPTOR CLASS B TYPE-1 SR-B1"/>
    <property type="match status" value="1"/>
</dbReference>
<evidence type="ECO:0000256" key="2">
    <source>
        <dbReference type="ARBA" id="ARBA00010532"/>
    </source>
</evidence>
<sequence length="514" mass="58730">MCCRCCGETQRKSWVFGIGSVFALLGILLLVLWPDLADKLVENVSSAIVVYLLPVIIMNSRRTLQGLKLEPGTDTYDSWLEAPIPIYLKFYMFNWTNPEEIRNPNVKPHFDEVGPYVFLEKHKKENYTFYDNATVSYYERRTWFFDEERSNGLLTDMITAAHAITATVADEMRHKPKFMKKIINFMLNHEGGTLYTTKPLHEWIFDGYQDDLTDFLNLFNTSMIDIPYTRFGWLADRNGSLEYDGLFTIHTGTDDIANVGRLTHWNERNETGFYALPCGVVNGTTGDLFPPRLDTQGEITIFATDACRYMNLRPEGTLQVHGLTATRWVGTEETLDSGENYPNQQCFCDPRLEECPKTGVVECKACRDKAPIYSSFPHFYLADKSYLDAVSGLKPEKEKHEFVMAVEPTIGVPLQVHGRIQINMMIEPDDDYDIYRGVPKVLMPMFWFDQYAELSSELASTARLAINLADYGVYFGIACVVFGGIFLITGIALTITKKWVRRPPVDDEDMLTNN</sequence>
<keyword evidence="5 8" id="KW-1133">Transmembrane helix</keyword>
<evidence type="ECO:0000256" key="5">
    <source>
        <dbReference type="ARBA" id="ARBA00022989"/>
    </source>
</evidence>
<keyword evidence="6 8" id="KW-0472">Membrane</keyword>
<comment type="subcellular location">
    <subcellularLocation>
        <location evidence="1">Cell membrane</location>
    </subcellularLocation>
</comment>
<evidence type="ECO:0000313" key="10">
    <source>
        <dbReference type="Proteomes" id="UP001200034"/>
    </source>
</evidence>
<feature type="transmembrane region" description="Helical" evidence="8">
    <location>
        <begin position="473"/>
        <end position="495"/>
    </location>
</feature>
<organism evidence="9 10">
    <name type="scientific">Drosophila rubida</name>
    <dbReference type="NCBI Taxonomy" id="30044"/>
    <lineage>
        <taxon>Eukaryota</taxon>
        <taxon>Metazoa</taxon>
        <taxon>Ecdysozoa</taxon>
        <taxon>Arthropoda</taxon>
        <taxon>Hexapoda</taxon>
        <taxon>Insecta</taxon>
        <taxon>Pterygota</taxon>
        <taxon>Neoptera</taxon>
        <taxon>Endopterygota</taxon>
        <taxon>Diptera</taxon>
        <taxon>Brachycera</taxon>
        <taxon>Muscomorpha</taxon>
        <taxon>Ephydroidea</taxon>
        <taxon>Drosophilidae</taxon>
        <taxon>Drosophila</taxon>
    </lineage>
</organism>
<dbReference type="PRINTS" id="PR01609">
    <property type="entry name" value="CD36FAMILY"/>
</dbReference>
<dbReference type="AlphaFoldDB" id="A0AAD4JV72"/>
<proteinExistence type="inferred from homology"/>
<dbReference type="EMBL" id="JAJJHW010003363">
    <property type="protein sequence ID" value="KAH8360973.1"/>
    <property type="molecule type" value="Genomic_DNA"/>
</dbReference>
<comment type="caution">
    <text evidence="9">The sequence shown here is derived from an EMBL/GenBank/DDBJ whole genome shotgun (WGS) entry which is preliminary data.</text>
</comment>
<evidence type="ECO:0000256" key="1">
    <source>
        <dbReference type="ARBA" id="ARBA00004236"/>
    </source>
</evidence>
<comment type="similarity">
    <text evidence="2">Belongs to the CD36 family.</text>
</comment>
<keyword evidence="3" id="KW-1003">Cell membrane</keyword>
<evidence type="ECO:0008006" key="11">
    <source>
        <dbReference type="Google" id="ProtNLM"/>
    </source>
</evidence>
<dbReference type="PANTHER" id="PTHR11923:SF114">
    <property type="entry name" value="FI02050P-RELATED"/>
    <property type="match status" value="1"/>
</dbReference>
<dbReference type="GO" id="GO:0005886">
    <property type="term" value="C:plasma membrane"/>
    <property type="evidence" value="ECO:0007669"/>
    <property type="project" value="UniProtKB-SubCell"/>
</dbReference>
<evidence type="ECO:0000256" key="4">
    <source>
        <dbReference type="ARBA" id="ARBA00022692"/>
    </source>
</evidence>
<protein>
    <recommendedName>
        <fullName evidence="11">Protein croquemort</fullName>
    </recommendedName>
</protein>
<accession>A0AAD4JV72</accession>